<dbReference type="Gene3D" id="3.40.50.1440">
    <property type="entry name" value="Tubulin/FtsZ, GTPase domain"/>
    <property type="match status" value="1"/>
</dbReference>
<comment type="caution">
    <text evidence="8">The sequence shown here is derived from an EMBL/GenBank/DDBJ whole genome shotgun (WGS) entry which is preliminary data.</text>
</comment>
<dbReference type="AlphaFoldDB" id="A0A7J7KEB6"/>
<protein>
    <recommendedName>
        <fullName evidence="7">Tubulin/FtsZ GTPase domain-containing protein</fullName>
    </recommendedName>
</protein>
<dbReference type="Proteomes" id="UP000593567">
    <property type="component" value="Unassembled WGS sequence"/>
</dbReference>
<accession>A0A7J7KEB6</accession>
<dbReference type="PRINTS" id="PR01161">
    <property type="entry name" value="TUBULIN"/>
</dbReference>
<evidence type="ECO:0000259" key="7">
    <source>
        <dbReference type="Pfam" id="PF00091"/>
    </source>
</evidence>
<dbReference type="PRINTS" id="PR01162">
    <property type="entry name" value="ALPHATUBULIN"/>
</dbReference>
<evidence type="ECO:0000256" key="1">
    <source>
        <dbReference type="ARBA" id="ARBA00009636"/>
    </source>
</evidence>
<dbReference type="GO" id="GO:0007017">
    <property type="term" value="P:microtubule-based process"/>
    <property type="evidence" value="ECO:0007669"/>
    <property type="project" value="InterPro"/>
</dbReference>
<dbReference type="InterPro" id="IPR002452">
    <property type="entry name" value="Alpha_tubulin"/>
</dbReference>
<evidence type="ECO:0000256" key="6">
    <source>
        <dbReference type="ARBA" id="ARBA00049117"/>
    </source>
</evidence>
<gene>
    <name evidence="8" type="ORF">EB796_005054</name>
</gene>
<reference evidence="8" key="1">
    <citation type="submission" date="2020-06" db="EMBL/GenBank/DDBJ databases">
        <title>Draft genome of Bugula neritina, a colonial animal packing powerful symbionts and potential medicines.</title>
        <authorList>
            <person name="Rayko M."/>
        </authorList>
    </citation>
    <scope>NUCLEOTIDE SEQUENCE [LARGE SCALE GENOMIC DNA]</scope>
    <source>
        <strain evidence="8">Kwan_BN1</strain>
    </source>
</reference>
<dbReference type="SUPFAM" id="SSF52490">
    <property type="entry name" value="Tubulin nucleotide-binding domain-like"/>
    <property type="match status" value="1"/>
</dbReference>
<dbReference type="InterPro" id="IPR036525">
    <property type="entry name" value="Tubulin/FtsZ_GTPase_sf"/>
</dbReference>
<feature type="domain" description="Tubulin/FtsZ GTPase" evidence="7">
    <location>
        <begin position="4"/>
        <end position="125"/>
    </location>
</feature>
<name>A0A7J7KEB6_BUGNE</name>
<evidence type="ECO:0000256" key="5">
    <source>
        <dbReference type="ARBA" id="ARBA00023134"/>
    </source>
</evidence>
<evidence type="ECO:0000256" key="2">
    <source>
        <dbReference type="ARBA" id="ARBA00022701"/>
    </source>
</evidence>
<comment type="similarity">
    <text evidence="1">Belongs to the tubulin family.</text>
</comment>
<dbReference type="GO" id="GO:0016787">
    <property type="term" value="F:hydrolase activity"/>
    <property type="evidence" value="ECO:0007669"/>
    <property type="project" value="UniProtKB-KW"/>
</dbReference>
<dbReference type="GO" id="GO:0005525">
    <property type="term" value="F:GTP binding"/>
    <property type="evidence" value="ECO:0007669"/>
    <property type="project" value="UniProtKB-KW"/>
</dbReference>
<dbReference type="InterPro" id="IPR003008">
    <property type="entry name" value="Tubulin_FtsZ_GTPase"/>
</dbReference>
<dbReference type="GO" id="GO:0005200">
    <property type="term" value="F:structural constituent of cytoskeleton"/>
    <property type="evidence" value="ECO:0007669"/>
    <property type="project" value="InterPro"/>
</dbReference>
<dbReference type="EMBL" id="VXIV02000692">
    <property type="protein sequence ID" value="KAF6036637.1"/>
    <property type="molecule type" value="Genomic_DNA"/>
</dbReference>
<dbReference type="InterPro" id="IPR000217">
    <property type="entry name" value="Tubulin"/>
</dbReference>
<evidence type="ECO:0000313" key="9">
    <source>
        <dbReference type="Proteomes" id="UP000593567"/>
    </source>
</evidence>
<evidence type="ECO:0000313" key="8">
    <source>
        <dbReference type="EMBL" id="KAF6036637.1"/>
    </source>
</evidence>
<dbReference type="Pfam" id="PF00091">
    <property type="entry name" value="Tubulin"/>
    <property type="match status" value="1"/>
</dbReference>
<proteinExistence type="inferred from homology"/>
<keyword evidence="5" id="KW-0342">GTP-binding</keyword>
<comment type="catalytic activity">
    <reaction evidence="6">
        <text>GTP + H2O = GDP + phosphate + H(+)</text>
        <dbReference type="Rhea" id="RHEA:19669"/>
        <dbReference type="ChEBI" id="CHEBI:15377"/>
        <dbReference type="ChEBI" id="CHEBI:15378"/>
        <dbReference type="ChEBI" id="CHEBI:37565"/>
        <dbReference type="ChEBI" id="CHEBI:43474"/>
        <dbReference type="ChEBI" id="CHEBI:58189"/>
    </reaction>
    <physiologicalReaction direction="left-to-right" evidence="6">
        <dbReference type="Rhea" id="RHEA:19670"/>
    </physiologicalReaction>
</comment>
<dbReference type="PANTHER" id="PTHR11588">
    <property type="entry name" value="TUBULIN"/>
    <property type="match status" value="1"/>
</dbReference>
<keyword evidence="2" id="KW-0493">Microtubule</keyword>
<evidence type="ECO:0000256" key="4">
    <source>
        <dbReference type="ARBA" id="ARBA00022801"/>
    </source>
</evidence>
<sequence length="128" mass="14413">MAREVISVHLGQAGCQIGNACWELYCLEHGIMPDGLEYSGGLERSQSFQTFFEETVAGKYVPRAAIVDLEPTVVDEIRTGTYRRLFHPDQLISGKEDAANNYARGQYTVGREIIDLVLDRIRKLVSMF</sequence>
<dbReference type="GO" id="GO:0005874">
    <property type="term" value="C:microtubule"/>
    <property type="evidence" value="ECO:0007669"/>
    <property type="project" value="UniProtKB-KW"/>
</dbReference>
<evidence type="ECO:0000256" key="3">
    <source>
        <dbReference type="ARBA" id="ARBA00022741"/>
    </source>
</evidence>
<keyword evidence="3" id="KW-0547">Nucleotide-binding</keyword>
<keyword evidence="9" id="KW-1185">Reference proteome</keyword>
<organism evidence="8 9">
    <name type="scientific">Bugula neritina</name>
    <name type="common">Brown bryozoan</name>
    <name type="synonym">Sertularia neritina</name>
    <dbReference type="NCBI Taxonomy" id="10212"/>
    <lineage>
        <taxon>Eukaryota</taxon>
        <taxon>Metazoa</taxon>
        <taxon>Spiralia</taxon>
        <taxon>Lophotrochozoa</taxon>
        <taxon>Bryozoa</taxon>
        <taxon>Gymnolaemata</taxon>
        <taxon>Cheilostomatida</taxon>
        <taxon>Flustrina</taxon>
        <taxon>Buguloidea</taxon>
        <taxon>Bugulidae</taxon>
        <taxon>Bugula</taxon>
    </lineage>
</organism>
<keyword evidence="4" id="KW-0378">Hydrolase</keyword>